<organism evidence="1 2">
    <name type="scientific">Caballeronia cordobensis</name>
    <name type="common">Burkholderia cordobensis</name>
    <dbReference type="NCBI Taxonomy" id="1353886"/>
    <lineage>
        <taxon>Bacteria</taxon>
        <taxon>Pseudomonadati</taxon>
        <taxon>Pseudomonadota</taxon>
        <taxon>Betaproteobacteria</taxon>
        <taxon>Burkholderiales</taxon>
        <taxon>Burkholderiaceae</taxon>
        <taxon>Caballeronia</taxon>
    </lineage>
</organism>
<evidence type="ECO:0000313" key="2">
    <source>
        <dbReference type="Proteomes" id="UP000054740"/>
    </source>
</evidence>
<keyword evidence="2" id="KW-1185">Reference proteome</keyword>
<dbReference type="EMBL" id="FCNY02000008">
    <property type="protein sequence ID" value="SAL45077.1"/>
    <property type="molecule type" value="Genomic_DNA"/>
</dbReference>
<gene>
    <name evidence="1" type="ORF">AWB70_03487</name>
</gene>
<dbReference type="AlphaFoldDB" id="A0A158HLU6"/>
<dbReference type="Pfam" id="PF11136">
    <property type="entry name" value="DUF2889"/>
    <property type="match status" value="1"/>
</dbReference>
<proteinExistence type="predicted"/>
<name>A0A158HLU6_CABCO</name>
<accession>A0A158HLU6</accession>
<dbReference type="Proteomes" id="UP000054740">
    <property type="component" value="Unassembled WGS sequence"/>
</dbReference>
<reference evidence="2" key="1">
    <citation type="submission" date="2016-01" db="EMBL/GenBank/DDBJ databases">
        <authorList>
            <person name="Peeters C."/>
        </authorList>
    </citation>
    <scope>NUCLEOTIDE SEQUENCE [LARGE SCALE GENOMIC DNA]</scope>
</reference>
<protein>
    <recommendedName>
        <fullName evidence="3">DUF2889 domain-containing protein</fullName>
    </recommendedName>
</protein>
<dbReference type="InterPro" id="IPR021312">
    <property type="entry name" value="DUF2889"/>
</dbReference>
<evidence type="ECO:0008006" key="3">
    <source>
        <dbReference type="Google" id="ProtNLM"/>
    </source>
</evidence>
<sequence length="182" mass="20270">MPLSTIEERELLHTRRIEANGYARPGGLYDLEARLVDVKTHDKIGPAGTRRAGEPIHDMSLRITIDTDMHIVAAEACFDALPYENVCDRIAPDYGKLVGLRIAPGLSAAVKERLGGTHGCTHMTDLIGVLATLAFQTMANQRARDAQNRERPFQLNRCHALATDGEVVQRYYPRWFDSAKKS</sequence>
<dbReference type="RefSeq" id="WP_053570755.1">
    <property type="nucleotide sequence ID" value="NZ_FCNY02000008.1"/>
</dbReference>
<evidence type="ECO:0000313" key="1">
    <source>
        <dbReference type="EMBL" id="SAL45077.1"/>
    </source>
</evidence>